<sequence length="141" mass="15520">MTASIVTSPGVVTGPEGLSRKVVANCEALLFQRPDDAIYRGYDTQTERDMSGTDLFISNYQPLTPRGHIAKPRETAIANLASHLYHGLPIDEPLPLPVDVVAAGRRNNPPEGKIPALCAYNPLHYMELPELFMGVHLLDDW</sequence>
<comment type="caution">
    <text evidence="1">The sequence shown here is derived from an EMBL/GenBank/DDBJ whole genome shotgun (WGS) entry which is preliminary data.</text>
</comment>
<dbReference type="Proteomes" id="UP001176961">
    <property type="component" value="Unassembled WGS sequence"/>
</dbReference>
<keyword evidence="2" id="KW-1185">Reference proteome</keyword>
<dbReference type="AlphaFoldDB" id="A0AA36DUC2"/>
<organism evidence="1 2">
    <name type="scientific">Cylicocyclus nassatus</name>
    <name type="common">Nematode worm</name>
    <dbReference type="NCBI Taxonomy" id="53992"/>
    <lineage>
        <taxon>Eukaryota</taxon>
        <taxon>Metazoa</taxon>
        <taxon>Ecdysozoa</taxon>
        <taxon>Nematoda</taxon>
        <taxon>Chromadorea</taxon>
        <taxon>Rhabditida</taxon>
        <taxon>Rhabditina</taxon>
        <taxon>Rhabditomorpha</taxon>
        <taxon>Strongyloidea</taxon>
        <taxon>Strongylidae</taxon>
        <taxon>Cylicocyclus</taxon>
    </lineage>
</organism>
<proteinExistence type="predicted"/>
<protein>
    <submittedName>
        <fullName evidence="1">Uncharacterized protein</fullName>
    </submittedName>
</protein>
<evidence type="ECO:0000313" key="1">
    <source>
        <dbReference type="EMBL" id="CAJ0592217.1"/>
    </source>
</evidence>
<dbReference type="EMBL" id="CATQJL010000024">
    <property type="protein sequence ID" value="CAJ0592217.1"/>
    <property type="molecule type" value="Genomic_DNA"/>
</dbReference>
<reference evidence="1" key="1">
    <citation type="submission" date="2023-07" db="EMBL/GenBank/DDBJ databases">
        <authorList>
            <consortium name="CYATHOMIX"/>
        </authorList>
    </citation>
    <scope>NUCLEOTIDE SEQUENCE</scope>
    <source>
        <strain evidence="1">N/A</strain>
    </source>
</reference>
<gene>
    <name evidence="1" type="ORF">CYNAS_LOCUS4200</name>
</gene>
<accession>A0AA36DUC2</accession>
<name>A0AA36DUC2_CYLNA</name>
<evidence type="ECO:0000313" key="2">
    <source>
        <dbReference type="Proteomes" id="UP001176961"/>
    </source>
</evidence>